<protein>
    <submittedName>
        <fullName evidence="2">Uncharacterized protein</fullName>
    </submittedName>
</protein>
<feature type="region of interest" description="Disordered" evidence="1">
    <location>
        <begin position="1"/>
        <end position="24"/>
    </location>
</feature>
<comment type="caution">
    <text evidence="2">The sequence shown here is derived from an EMBL/GenBank/DDBJ whole genome shotgun (WGS) entry which is preliminary data.</text>
</comment>
<dbReference type="InterPro" id="IPR008480">
    <property type="entry name" value="DUF761_pln"/>
</dbReference>
<feature type="compositionally biased region" description="Polar residues" evidence="1">
    <location>
        <begin position="1"/>
        <end position="21"/>
    </location>
</feature>
<name>A0AAD8NQ95_TARER</name>
<proteinExistence type="predicted"/>
<gene>
    <name evidence="2" type="ORF">QVD17_25908</name>
</gene>
<reference evidence="2" key="1">
    <citation type="journal article" date="2023" name="bioRxiv">
        <title>Improved chromosome-level genome assembly for marigold (Tagetes erecta).</title>
        <authorList>
            <person name="Jiang F."/>
            <person name="Yuan L."/>
            <person name="Wang S."/>
            <person name="Wang H."/>
            <person name="Xu D."/>
            <person name="Wang A."/>
            <person name="Fan W."/>
        </authorList>
    </citation>
    <scope>NUCLEOTIDE SEQUENCE</scope>
    <source>
        <strain evidence="2">WSJ</strain>
        <tissue evidence="2">Leaf</tissue>
    </source>
</reference>
<organism evidence="2 3">
    <name type="scientific">Tagetes erecta</name>
    <name type="common">African marigold</name>
    <dbReference type="NCBI Taxonomy" id="13708"/>
    <lineage>
        <taxon>Eukaryota</taxon>
        <taxon>Viridiplantae</taxon>
        <taxon>Streptophyta</taxon>
        <taxon>Embryophyta</taxon>
        <taxon>Tracheophyta</taxon>
        <taxon>Spermatophyta</taxon>
        <taxon>Magnoliopsida</taxon>
        <taxon>eudicotyledons</taxon>
        <taxon>Gunneridae</taxon>
        <taxon>Pentapetalae</taxon>
        <taxon>asterids</taxon>
        <taxon>campanulids</taxon>
        <taxon>Asterales</taxon>
        <taxon>Asteraceae</taxon>
        <taxon>Asteroideae</taxon>
        <taxon>Heliantheae alliance</taxon>
        <taxon>Tageteae</taxon>
        <taxon>Tagetes</taxon>
    </lineage>
</organism>
<dbReference type="Proteomes" id="UP001229421">
    <property type="component" value="Unassembled WGS sequence"/>
</dbReference>
<evidence type="ECO:0000313" key="3">
    <source>
        <dbReference type="Proteomes" id="UP001229421"/>
    </source>
</evidence>
<sequence length="100" mass="11302">MKRYTNTPPSQSEINTKNPQVGVQERAQDTCLKKTELLAGLPPTRVVDPSAKVAVEKSKPPTVADIDQSAEEFIMKFRKQLMIQRMESIDNYHKMLARGT</sequence>
<evidence type="ECO:0000256" key="1">
    <source>
        <dbReference type="SAM" id="MobiDB-lite"/>
    </source>
</evidence>
<accession>A0AAD8NQ95</accession>
<dbReference type="EMBL" id="JAUHHV010000007">
    <property type="protein sequence ID" value="KAK1416791.1"/>
    <property type="molecule type" value="Genomic_DNA"/>
</dbReference>
<dbReference type="Pfam" id="PF05553">
    <property type="entry name" value="DUF761"/>
    <property type="match status" value="1"/>
</dbReference>
<evidence type="ECO:0000313" key="2">
    <source>
        <dbReference type="EMBL" id="KAK1416791.1"/>
    </source>
</evidence>
<keyword evidence="3" id="KW-1185">Reference proteome</keyword>
<dbReference type="AlphaFoldDB" id="A0AAD8NQ95"/>